<dbReference type="Gene3D" id="3.40.190.10">
    <property type="entry name" value="Periplasmic binding protein-like II"/>
    <property type="match status" value="1"/>
</dbReference>
<accession>A0A9X0R068</accession>
<evidence type="ECO:0000313" key="3">
    <source>
        <dbReference type="EMBL" id="MBC4017089.1"/>
    </source>
</evidence>
<evidence type="ECO:0000256" key="1">
    <source>
        <dbReference type="ARBA" id="ARBA00006987"/>
    </source>
</evidence>
<dbReference type="PIRSF" id="PIRSF017082">
    <property type="entry name" value="YflP"/>
    <property type="match status" value="1"/>
</dbReference>
<evidence type="ECO:0000256" key="2">
    <source>
        <dbReference type="SAM" id="SignalP"/>
    </source>
</evidence>
<comment type="caution">
    <text evidence="3">The sequence shown here is derived from an EMBL/GenBank/DDBJ whole genome shotgun (WGS) entry which is preliminary data.</text>
</comment>
<evidence type="ECO:0000313" key="4">
    <source>
        <dbReference type="Proteomes" id="UP000600101"/>
    </source>
</evidence>
<dbReference type="CDD" id="cd07012">
    <property type="entry name" value="PBP2_Bug_TTT"/>
    <property type="match status" value="1"/>
</dbReference>
<dbReference type="Gene3D" id="3.40.190.150">
    <property type="entry name" value="Bordetella uptake gene, domain 1"/>
    <property type="match status" value="1"/>
</dbReference>
<proteinExistence type="inferred from homology"/>
<dbReference type="InterPro" id="IPR005064">
    <property type="entry name" value="BUG"/>
</dbReference>
<feature type="signal peptide" evidence="2">
    <location>
        <begin position="1"/>
        <end position="28"/>
    </location>
</feature>
<comment type="similarity">
    <text evidence="1">Belongs to the UPF0065 (bug) family.</text>
</comment>
<dbReference type="InterPro" id="IPR042100">
    <property type="entry name" value="Bug_dom1"/>
</dbReference>
<organism evidence="3 4">
    <name type="scientific">Siccirubricoccus deserti</name>
    <dbReference type="NCBI Taxonomy" id="2013562"/>
    <lineage>
        <taxon>Bacteria</taxon>
        <taxon>Pseudomonadati</taxon>
        <taxon>Pseudomonadota</taxon>
        <taxon>Alphaproteobacteria</taxon>
        <taxon>Acetobacterales</taxon>
        <taxon>Roseomonadaceae</taxon>
        <taxon>Siccirubricoccus</taxon>
    </lineage>
</organism>
<dbReference type="Proteomes" id="UP000600101">
    <property type="component" value="Unassembled WGS sequence"/>
</dbReference>
<protein>
    <submittedName>
        <fullName evidence="3">Tripartite tricarboxylate transporter substrate binding protein</fullName>
    </submittedName>
</protein>
<dbReference type="RefSeq" id="WP_186771853.1">
    <property type="nucleotide sequence ID" value="NZ_JACOMF010000022.1"/>
</dbReference>
<dbReference type="PANTHER" id="PTHR42928">
    <property type="entry name" value="TRICARBOXYLATE-BINDING PROTEIN"/>
    <property type="match status" value="1"/>
</dbReference>
<dbReference type="SUPFAM" id="SSF53850">
    <property type="entry name" value="Periplasmic binding protein-like II"/>
    <property type="match status" value="1"/>
</dbReference>
<dbReference type="PANTHER" id="PTHR42928:SF5">
    <property type="entry name" value="BLR1237 PROTEIN"/>
    <property type="match status" value="1"/>
</dbReference>
<name>A0A9X0R068_9PROT</name>
<dbReference type="EMBL" id="JACOMF010000022">
    <property type="protein sequence ID" value="MBC4017089.1"/>
    <property type="molecule type" value="Genomic_DNA"/>
</dbReference>
<dbReference type="AlphaFoldDB" id="A0A9X0R068"/>
<sequence>MRSLHFMPSRRGLMPLVAGLALPSLARAQAWPARPVRLVVPFPPGGGTDTLGRMVARAMGEALGQPVVVENRGGAGGNIGSAVIAQAPPDGYHLLFNGNGMAVADLLFRNPGYDFKRDFTWVARTASTPILLVVNEHVPVRTVPEFIAYARANPGKLNHGTAGAGTPFHLGAELFNEMAGTRLIHVPYRGTGPSVAGLLGNEVQLMFASSSSVDALIRDGKVRALANTAARRARGWPELPSIAETLPGYSAELWYPVAAPAGTLRPVVEVLERVLREVMREPNFVAGITQRGFDPEYLDSAGTLRALEEERTRWAPIVARAGITAE</sequence>
<reference evidence="3" key="1">
    <citation type="submission" date="2020-08" db="EMBL/GenBank/DDBJ databases">
        <authorList>
            <person name="Hu Y."/>
            <person name="Nguyen S.V."/>
            <person name="Li F."/>
            <person name="Fanning S."/>
        </authorList>
    </citation>
    <scope>NUCLEOTIDE SEQUENCE</scope>
    <source>
        <strain evidence="3">SYSU D8009</strain>
    </source>
</reference>
<keyword evidence="2" id="KW-0732">Signal</keyword>
<dbReference type="Pfam" id="PF03401">
    <property type="entry name" value="TctC"/>
    <property type="match status" value="1"/>
</dbReference>
<gene>
    <name evidence="3" type="ORF">H7965_17385</name>
</gene>
<feature type="chain" id="PRO_5040864544" evidence="2">
    <location>
        <begin position="29"/>
        <end position="326"/>
    </location>
</feature>
<keyword evidence="4" id="KW-1185">Reference proteome</keyword>